<reference evidence="2 3" key="1">
    <citation type="journal article" date="2016" name="Mol. Biol. Evol.">
        <title>Comparative Genomics of Early-Diverging Mushroom-Forming Fungi Provides Insights into the Origins of Lignocellulose Decay Capabilities.</title>
        <authorList>
            <person name="Nagy L.G."/>
            <person name="Riley R."/>
            <person name="Tritt A."/>
            <person name="Adam C."/>
            <person name="Daum C."/>
            <person name="Floudas D."/>
            <person name="Sun H."/>
            <person name="Yadav J.S."/>
            <person name="Pangilinan J."/>
            <person name="Larsson K.H."/>
            <person name="Matsuura K."/>
            <person name="Barry K."/>
            <person name="Labutti K."/>
            <person name="Kuo R."/>
            <person name="Ohm R.A."/>
            <person name="Bhattacharya S.S."/>
            <person name="Shirouzu T."/>
            <person name="Yoshinaga Y."/>
            <person name="Martin F.M."/>
            <person name="Grigoriev I.V."/>
            <person name="Hibbett D.S."/>
        </authorList>
    </citation>
    <scope>NUCLEOTIDE SEQUENCE [LARGE SCALE GENOMIC DNA]</scope>
    <source>
        <strain evidence="2 3">CBS 109695</strain>
    </source>
</reference>
<dbReference type="EMBL" id="KV417494">
    <property type="protein sequence ID" value="KZP30355.1"/>
    <property type="molecule type" value="Genomic_DNA"/>
</dbReference>
<dbReference type="AlphaFoldDB" id="A0A166T8X2"/>
<evidence type="ECO:0000313" key="3">
    <source>
        <dbReference type="Proteomes" id="UP000076532"/>
    </source>
</evidence>
<dbReference type="Proteomes" id="UP000076532">
    <property type="component" value="Unassembled WGS sequence"/>
</dbReference>
<feature type="region of interest" description="Disordered" evidence="1">
    <location>
        <begin position="102"/>
        <end position="128"/>
    </location>
</feature>
<name>A0A166T8X2_9AGAM</name>
<protein>
    <submittedName>
        <fullName evidence="2">Uncharacterized protein</fullName>
    </submittedName>
</protein>
<accession>A0A166T8X2</accession>
<organism evidence="2 3">
    <name type="scientific">Athelia psychrophila</name>
    <dbReference type="NCBI Taxonomy" id="1759441"/>
    <lineage>
        <taxon>Eukaryota</taxon>
        <taxon>Fungi</taxon>
        <taxon>Dikarya</taxon>
        <taxon>Basidiomycota</taxon>
        <taxon>Agaricomycotina</taxon>
        <taxon>Agaricomycetes</taxon>
        <taxon>Agaricomycetidae</taxon>
        <taxon>Atheliales</taxon>
        <taxon>Atheliaceae</taxon>
        <taxon>Athelia</taxon>
    </lineage>
</organism>
<sequence length="411" mass="43960">MVTLFSGLEAHHPGIGSDAQTHYTNNPAAGSSWLLDHISQEVVWKSKTALPEVAMVAGSGSGRPVCTVALCKRPGHTKATRWRVGGDMHGKEAEMCEIIAKKREARGGGRGGRGGKSSDRGGKLDNNPFRRATNRCAYLIDADTNEAVFVSTSTSSDGTTSIVSPAVANSNTALMALHTTTVPDSWALSAKLQASVPSASAITSTWSFTNSEDNSFENALSAVASGGGDRVPDRDLKHKPDCRLYLTEMKCNPRVPSRYWLDSGASTSLMNEHTDFSDFSMITPHSIRGIGLGSWATTTPTFSTMGAPLQGLPAVTTLAKPLAGRTWTTLSVSNCTMGLDTRPNARLEDETATFYSTLEAGACGRVSVEEAVAWLKEARGSTASRETIRKLLPKQPFQRNKPFHTLLNTVL</sequence>
<evidence type="ECO:0000313" key="2">
    <source>
        <dbReference type="EMBL" id="KZP30355.1"/>
    </source>
</evidence>
<keyword evidence="3" id="KW-1185">Reference proteome</keyword>
<proteinExistence type="predicted"/>
<evidence type="ECO:0000256" key="1">
    <source>
        <dbReference type="SAM" id="MobiDB-lite"/>
    </source>
</evidence>
<gene>
    <name evidence="2" type="ORF">FIBSPDRAFT_884266</name>
</gene>